<feature type="signal peptide" evidence="5">
    <location>
        <begin position="1"/>
        <end position="22"/>
    </location>
</feature>
<dbReference type="GeneID" id="15802745"/>
<dbReference type="PANTHER" id="PTHR45742">
    <property type="entry name" value="COMPLEMENT COMPONENT C6"/>
    <property type="match status" value="1"/>
</dbReference>
<dbReference type="STRING" id="1537102.L1LD86"/>
<gene>
    <name evidence="7" type="ORF">BEWA_051920</name>
</gene>
<dbReference type="EMBL" id="ACOU01000003">
    <property type="protein sequence ID" value="EKX73138.1"/>
    <property type="molecule type" value="Genomic_DNA"/>
</dbReference>
<evidence type="ECO:0000256" key="5">
    <source>
        <dbReference type="SAM" id="SignalP"/>
    </source>
</evidence>
<dbReference type="Pfam" id="PF01823">
    <property type="entry name" value="MACPF"/>
    <property type="match status" value="2"/>
</dbReference>
<evidence type="ECO:0000256" key="2">
    <source>
        <dbReference type="ARBA" id="ARBA00022525"/>
    </source>
</evidence>
<keyword evidence="2" id="KW-0964">Secreted</keyword>
<keyword evidence="5" id="KW-0732">Signal</keyword>
<evidence type="ECO:0000259" key="6">
    <source>
        <dbReference type="PROSITE" id="PS51412"/>
    </source>
</evidence>
<dbReference type="InterPro" id="IPR020864">
    <property type="entry name" value="MACPF"/>
</dbReference>
<proteinExistence type="predicted"/>
<keyword evidence="3" id="KW-0204">Cytolysis</keyword>
<evidence type="ECO:0000313" key="7">
    <source>
        <dbReference type="EMBL" id="EKX73138.1"/>
    </source>
</evidence>
<reference evidence="7 8" key="1">
    <citation type="journal article" date="2012" name="BMC Genomics">
        <title>Comparative genomic analysis and phylogenetic position of Theileria equi.</title>
        <authorList>
            <person name="Kappmeyer L.S."/>
            <person name="Thiagarajan M."/>
            <person name="Herndon D.R."/>
            <person name="Ramsay J.D."/>
            <person name="Caler E."/>
            <person name="Djikeng A."/>
            <person name="Gillespie J.J."/>
            <person name="Lau A.O."/>
            <person name="Roalson E.H."/>
            <person name="Silva J.C."/>
            <person name="Silva M.G."/>
            <person name="Suarez C.E."/>
            <person name="Ueti M.W."/>
            <person name="Nene V.M."/>
            <person name="Mealey R.H."/>
            <person name="Knowles D.P."/>
            <person name="Brayton K.A."/>
        </authorList>
    </citation>
    <scope>NUCLEOTIDE SEQUENCE [LARGE SCALE GENOMIC DNA]</scope>
    <source>
        <strain evidence="7 8">WA</strain>
    </source>
</reference>
<dbReference type="KEGG" id="beq:BEWA_051920"/>
<dbReference type="VEuPathDB" id="PiroplasmaDB:BEWA_051920"/>
<feature type="chain" id="PRO_5003952500" evidence="5">
    <location>
        <begin position="23"/>
        <end position="874"/>
    </location>
</feature>
<comment type="subcellular location">
    <subcellularLocation>
        <location evidence="1">Secreted</location>
    </subcellularLocation>
</comment>
<dbReference type="RefSeq" id="XP_004832590.1">
    <property type="nucleotide sequence ID" value="XM_004832533.1"/>
</dbReference>
<keyword evidence="8" id="KW-1185">Reference proteome</keyword>
<sequence>MFVSFKGVILLLHSFLSAYITAKDTVKPSENAPKEKLVTICQNIGDEFLKPENNIPGLEYLGTGYNILKALPFGSDEMYIDPGYMQPVIQFKWECNVNKRKNTPIGVWFRQEAACHKSHKSRKLDSSSSLEEIISEDITTSFGSGEPLIKATKEFNSLKQWVEEQNSELVAYKTYCAIYSTGMILSHKWNFSAGFEAVIHELMEILKKDGCKLAENDSVCKEIIEKWFFLFDEYGTHTLTRITFGGKIINLEKVDAQNAKNTLNNKNARQVEINAHIGSINFSSNDEKKEYNSFSKEKQYSKVYIIGGDSFDVNLDDKSFGNWIRTVDLNPMPIRIETTPLALFIPNELQLSYWKAFNLYKRCGYDILSGSSVDEKSSFNVNNYRSPVMDSYSFGDSNDDFGIWIRNEFMCNISIEETIIDSEENLVKTLEVNNEESYSNIWSSHYKNEAINDDLLDTLKRYRKLLIKKYQCTVYSAGISNIKERKNMKLLHKVIQELVESCKGNFDTSECPPDLYLKDPYNPKCSRCIMPFMKFFIDYGTHVTTKITMGTTCIANILNSGGIIRKFLRKNSYDSKNRGKYTNKTTIGSSTFFGLINSESEDLDERSSKYDNSGDTKDVYTFTIGPEPSSPELSNDVLTEWVMSVSKNPAPIKVEISPIEEIVSDREHFKILKSALEYYSRTKGKDVVNSNYLENTMSKLIKEANNTILLKSDVNNEVCSNEERILYGFGVTFNADGEILQAKLCYSGLYVLLKIEYICRNACLLESSKSVSSSFVWAACHSTRLYNFQQKLVKGLNGNTLWSEAKCSGKMVIAFGMILRFKDDNDKIFIRRCISGGKVCGITNLGPNGIIWIICVPPNSLDTRVIIIVIVDHL</sequence>
<dbReference type="Proteomes" id="UP000031512">
    <property type="component" value="Unassembled WGS sequence"/>
</dbReference>
<dbReference type="GO" id="GO:0005576">
    <property type="term" value="C:extracellular region"/>
    <property type="evidence" value="ECO:0007669"/>
    <property type="project" value="UniProtKB-SubCell"/>
</dbReference>
<dbReference type="OrthoDB" id="1366754at2759"/>
<name>L1LD86_THEEQ</name>
<dbReference type="PANTHER" id="PTHR45742:SF8">
    <property type="entry name" value="FLOCCULATION PROTEIN FLO11"/>
    <property type="match status" value="1"/>
</dbReference>
<evidence type="ECO:0000256" key="4">
    <source>
        <dbReference type="ARBA" id="ARBA00023157"/>
    </source>
</evidence>
<organism evidence="7 8">
    <name type="scientific">Theileria equi strain WA</name>
    <dbReference type="NCBI Taxonomy" id="1537102"/>
    <lineage>
        <taxon>Eukaryota</taxon>
        <taxon>Sar</taxon>
        <taxon>Alveolata</taxon>
        <taxon>Apicomplexa</taxon>
        <taxon>Aconoidasida</taxon>
        <taxon>Piroplasmida</taxon>
        <taxon>Theileriidae</taxon>
        <taxon>Theileria</taxon>
    </lineage>
</organism>
<protein>
    <submittedName>
        <fullName evidence="7">MAC/Perforin domain containing protein</fullName>
    </submittedName>
</protein>
<dbReference type="GO" id="GO:0031640">
    <property type="term" value="P:killing of cells of another organism"/>
    <property type="evidence" value="ECO:0007669"/>
    <property type="project" value="UniProtKB-KW"/>
</dbReference>
<accession>L1LD86</accession>
<dbReference type="PROSITE" id="PS51412">
    <property type="entry name" value="MACPF_2"/>
    <property type="match status" value="1"/>
</dbReference>
<dbReference type="AlphaFoldDB" id="L1LD86"/>
<evidence type="ECO:0000256" key="3">
    <source>
        <dbReference type="ARBA" id="ARBA00022852"/>
    </source>
</evidence>
<comment type="caution">
    <text evidence="7">The sequence shown here is derived from an EMBL/GenBank/DDBJ whole genome shotgun (WGS) entry which is preliminary data.</text>
</comment>
<feature type="domain" description="MACPF" evidence="6">
    <location>
        <begin position="44"/>
        <end position="380"/>
    </location>
</feature>
<keyword evidence="4" id="KW-1015">Disulfide bond</keyword>
<evidence type="ECO:0000313" key="8">
    <source>
        <dbReference type="Proteomes" id="UP000031512"/>
    </source>
</evidence>
<evidence type="ECO:0000256" key="1">
    <source>
        <dbReference type="ARBA" id="ARBA00004613"/>
    </source>
</evidence>
<dbReference type="eggNOG" id="ENOG502S7UT">
    <property type="taxonomic scope" value="Eukaryota"/>
</dbReference>